<dbReference type="InterPro" id="IPR052408">
    <property type="entry name" value="Exonuclease_MUT-7-like"/>
</dbReference>
<accession>A0A2K3JL68</accession>
<evidence type="ECO:0000313" key="1">
    <source>
        <dbReference type="EMBL" id="PNX54771.1"/>
    </source>
</evidence>
<reference evidence="1 2" key="2">
    <citation type="journal article" date="2017" name="Front. Plant Sci.">
        <title>Gene Classification and Mining of Molecular Markers Useful in Red Clover (Trifolium pratense) Breeding.</title>
        <authorList>
            <person name="Istvanek J."/>
            <person name="Dluhosova J."/>
            <person name="Dluhos P."/>
            <person name="Patkova L."/>
            <person name="Nedelnik J."/>
            <person name="Repkova J."/>
        </authorList>
    </citation>
    <scope>NUCLEOTIDE SEQUENCE [LARGE SCALE GENOMIC DNA]</scope>
    <source>
        <strain evidence="2">cv. Tatra</strain>
        <tissue evidence="1">Young leaves</tissue>
    </source>
</reference>
<dbReference type="STRING" id="57577.A0A2K3JL68"/>
<dbReference type="ExpressionAtlas" id="A0A2K3JL68">
    <property type="expression patterns" value="baseline"/>
</dbReference>
<gene>
    <name evidence="1" type="ORF">L195_g048393</name>
</gene>
<comment type="caution">
    <text evidence="1">The sequence shown here is derived from an EMBL/GenBank/DDBJ whole genome shotgun (WGS) entry which is preliminary data.</text>
</comment>
<reference evidence="1 2" key="1">
    <citation type="journal article" date="2014" name="Am. J. Bot.">
        <title>Genome assembly and annotation for red clover (Trifolium pratense; Fabaceae).</title>
        <authorList>
            <person name="Istvanek J."/>
            <person name="Jaros M."/>
            <person name="Krenek A."/>
            <person name="Repkova J."/>
        </authorList>
    </citation>
    <scope>NUCLEOTIDE SEQUENCE [LARGE SCALE GENOMIC DNA]</scope>
    <source>
        <strain evidence="2">cv. Tatra</strain>
        <tissue evidence="1">Young leaves</tissue>
    </source>
</reference>
<dbReference type="AlphaFoldDB" id="A0A2K3JL68"/>
<dbReference type="EMBL" id="ASHM01069115">
    <property type="protein sequence ID" value="PNX54771.1"/>
    <property type="molecule type" value="Genomic_DNA"/>
</dbReference>
<sequence>MAQELIEQYTLELVKSQLYTIAVTLMEHFSISHYSQSFLLEMIKSNQFKAAEKWAAFMGKPMLSILIQEFINRNMLKDAYEVIKKNNLKQDFPDVYKRCKESSLKSLAEKGCWDVAEARTNNDRQLMEYLV</sequence>
<proteinExistence type="predicted"/>
<dbReference type="Proteomes" id="UP000236291">
    <property type="component" value="Unassembled WGS sequence"/>
</dbReference>
<evidence type="ECO:0000313" key="2">
    <source>
        <dbReference type="Proteomes" id="UP000236291"/>
    </source>
</evidence>
<organism evidence="1 2">
    <name type="scientific">Trifolium pratense</name>
    <name type="common">Red clover</name>
    <dbReference type="NCBI Taxonomy" id="57577"/>
    <lineage>
        <taxon>Eukaryota</taxon>
        <taxon>Viridiplantae</taxon>
        <taxon>Streptophyta</taxon>
        <taxon>Embryophyta</taxon>
        <taxon>Tracheophyta</taxon>
        <taxon>Spermatophyta</taxon>
        <taxon>Magnoliopsida</taxon>
        <taxon>eudicotyledons</taxon>
        <taxon>Gunneridae</taxon>
        <taxon>Pentapetalae</taxon>
        <taxon>rosids</taxon>
        <taxon>fabids</taxon>
        <taxon>Fabales</taxon>
        <taxon>Fabaceae</taxon>
        <taxon>Papilionoideae</taxon>
        <taxon>50 kb inversion clade</taxon>
        <taxon>NPAAA clade</taxon>
        <taxon>Hologalegina</taxon>
        <taxon>IRL clade</taxon>
        <taxon>Trifolieae</taxon>
        <taxon>Trifolium</taxon>
    </lineage>
</organism>
<dbReference type="PANTHER" id="PTHR47765">
    <property type="entry name" value="3'-5' EXONUCLEASE DOMAIN-CONTAINING PROTEIN"/>
    <property type="match status" value="1"/>
</dbReference>
<feature type="non-terminal residue" evidence="1">
    <location>
        <position position="131"/>
    </location>
</feature>
<name>A0A2K3JL68_TRIPR</name>
<protein>
    <submittedName>
        <fullName evidence="1">Uncharacterized protein</fullName>
    </submittedName>
</protein>
<dbReference type="PANTHER" id="PTHR47765:SF2">
    <property type="entry name" value="EXONUCLEASE MUT-7 HOMOLOG"/>
    <property type="match status" value="1"/>
</dbReference>